<keyword evidence="5 11" id="KW-0812">Transmembrane</keyword>
<evidence type="ECO:0000313" key="18">
    <source>
        <dbReference type="Proteomes" id="UP000001867"/>
    </source>
</evidence>
<keyword evidence="3 11" id="KW-0813">Transport</keyword>
<keyword evidence="8 11" id="KW-0472">Membrane</keyword>
<feature type="chain" id="PRO_5002826142" evidence="14">
    <location>
        <begin position="25"/>
        <end position="750"/>
    </location>
</feature>
<feature type="signal peptide" evidence="14">
    <location>
        <begin position="1"/>
        <end position="24"/>
    </location>
</feature>
<feature type="domain" description="TonB-dependent receptor plug" evidence="16">
    <location>
        <begin position="49"/>
        <end position="159"/>
    </location>
</feature>
<evidence type="ECO:0000259" key="16">
    <source>
        <dbReference type="Pfam" id="PF07715"/>
    </source>
</evidence>
<evidence type="ECO:0000256" key="2">
    <source>
        <dbReference type="ARBA" id="ARBA00008143"/>
    </source>
</evidence>
<dbReference type="GO" id="GO:0044718">
    <property type="term" value="P:siderophore transmembrane transport"/>
    <property type="evidence" value="ECO:0007669"/>
    <property type="project" value="TreeGrafter"/>
</dbReference>
<evidence type="ECO:0000256" key="4">
    <source>
        <dbReference type="ARBA" id="ARBA00022452"/>
    </source>
</evidence>
<feature type="domain" description="TonB-dependent receptor-like beta-barrel" evidence="15">
    <location>
        <begin position="259"/>
        <end position="710"/>
    </location>
</feature>
<dbReference type="Gene3D" id="2.170.130.10">
    <property type="entry name" value="TonB-dependent receptor, plug domain"/>
    <property type="match status" value="1"/>
</dbReference>
<dbReference type="STRING" id="391008.Smal_0645"/>
<gene>
    <name evidence="17" type="ordered locus">Smal_0645</name>
</gene>
<dbReference type="GO" id="GO:0015232">
    <property type="term" value="F:heme transmembrane transporter activity"/>
    <property type="evidence" value="ECO:0007669"/>
    <property type="project" value="InterPro"/>
</dbReference>
<organism evidence="17 18">
    <name type="scientific">Stenotrophomonas maltophilia (strain R551-3)</name>
    <dbReference type="NCBI Taxonomy" id="391008"/>
    <lineage>
        <taxon>Bacteria</taxon>
        <taxon>Pseudomonadati</taxon>
        <taxon>Pseudomonadota</taxon>
        <taxon>Gammaproteobacteria</taxon>
        <taxon>Lysobacterales</taxon>
        <taxon>Lysobacteraceae</taxon>
        <taxon>Stenotrophomonas</taxon>
        <taxon>Stenotrophomonas maltophilia group</taxon>
    </lineage>
</organism>
<keyword evidence="6 14" id="KW-0732">Signal</keyword>
<dbReference type="NCBIfam" id="TIGR01786">
    <property type="entry name" value="TonB-hemlactrns"/>
    <property type="match status" value="1"/>
</dbReference>
<comment type="subcellular location">
    <subcellularLocation>
        <location evidence="1 11">Cell outer membrane</location>
        <topology evidence="1 11">Multi-pass membrane protein</topology>
    </subcellularLocation>
</comment>
<dbReference type="HOGENOM" id="CLU_008287_19_0_6"/>
<keyword evidence="7 12" id="KW-0798">TonB box</keyword>
<evidence type="ECO:0000256" key="10">
    <source>
        <dbReference type="ARBA" id="ARBA00023237"/>
    </source>
</evidence>
<dbReference type="PANTHER" id="PTHR30069">
    <property type="entry name" value="TONB-DEPENDENT OUTER MEMBRANE RECEPTOR"/>
    <property type="match status" value="1"/>
</dbReference>
<dbReference type="PROSITE" id="PS52016">
    <property type="entry name" value="TONB_DEPENDENT_REC_3"/>
    <property type="match status" value="1"/>
</dbReference>
<dbReference type="InterPro" id="IPR010949">
    <property type="entry name" value="TonB_Hb/transfer/lactofer_rcpt"/>
</dbReference>
<protein>
    <submittedName>
        <fullName evidence="17">TonB-dependent hemoglobin/transferrin/lactoferrin family receptor</fullName>
    </submittedName>
</protein>
<dbReference type="InterPro" id="IPR012910">
    <property type="entry name" value="Plug_dom"/>
</dbReference>
<evidence type="ECO:0000256" key="5">
    <source>
        <dbReference type="ARBA" id="ARBA00022692"/>
    </source>
</evidence>
<evidence type="ECO:0000256" key="6">
    <source>
        <dbReference type="ARBA" id="ARBA00022729"/>
    </source>
</evidence>
<sequence length="750" mass="82495" precursor="true">MNPMTRHTALCLAVWMALPLSAHAAAAAAPDAREFDRVQVTATRTERAVSDVAATVDVIDREQMDRHLVQDIKDLVRYEPGLSVTRSATRFGLDGFRIRGLDGNRVRIQTDGIVMPTRFDIGSFASSNRNFTDLDTLKRVEIVRGPASSLYGSDALGGVVAFVTKDPADYLKDGKNSYFGLKFGYDGEWKGLLGGATAAFGGEHWSGLVNVNHHQGQETDNKGTVRSDNDTRTASNPQDRDGRSLLSKLVYAPSEDQRFRLTVEGNEDTTDTNVLSAIASVAPRPGAMAAATGMKSHDTQKRNRVSFAHEMDALDQPFADSLHWQVYAQNSETRQQTDETRTDGSRRHRVFSFDQHAYGLQAQFNKAFSTGAVEHALTYGFEGTRTEIRQKRDGYQVNRAGVVSNTVTPDTFPVRDFPISKTTELGLYAQDEMRLADGKLSLVPGVRVDRYELKPEVDSIFAEDNPTTAVAQLKKTSVSPKLGMVWRFTDEWSLFAGYARGFRSPPYNDVNIGLTNVAFGYTAIANPDLKPETSDGYELGLRFIAPAAYVSVSGYYNDYKDFIQSNVDTGRNAQGLTVFQSQNIADARIYGAEMKAGIEFGELSPALKGWALRSALAWSRGDNRTDDEPLASVDPLRGTLGLMYDTDTWGVELAGTFVQRKKRLPPPAAQTNPNAPASFVYQPAGYGVLDLMAHWNFAPGATFNVGVFNLADKRYIEWSSITPSLITNRALSDRFSSPGRTFSASLAVSW</sequence>
<dbReference type="CDD" id="cd01347">
    <property type="entry name" value="ligand_gated_channel"/>
    <property type="match status" value="1"/>
</dbReference>
<evidence type="ECO:0000256" key="14">
    <source>
        <dbReference type="SAM" id="SignalP"/>
    </source>
</evidence>
<dbReference type="eggNOG" id="COG4771">
    <property type="taxonomic scope" value="Bacteria"/>
</dbReference>
<dbReference type="Gene3D" id="2.40.170.20">
    <property type="entry name" value="TonB-dependent receptor, beta-barrel domain"/>
    <property type="match status" value="1"/>
</dbReference>
<evidence type="ECO:0000256" key="9">
    <source>
        <dbReference type="ARBA" id="ARBA00023170"/>
    </source>
</evidence>
<dbReference type="InterPro" id="IPR037066">
    <property type="entry name" value="Plug_dom_sf"/>
</dbReference>
<evidence type="ECO:0000256" key="8">
    <source>
        <dbReference type="ARBA" id="ARBA00023136"/>
    </source>
</evidence>
<evidence type="ECO:0000256" key="3">
    <source>
        <dbReference type="ARBA" id="ARBA00022448"/>
    </source>
</evidence>
<feature type="compositionally biased region" description="Basic and acidic residues" evidence="13">
    <location>
        <begin position="215"/>
        <end position="231"/>
    </location>
</feature>
<dbReference type="GO" id="GO:0009279">
    <property type="term" value="C:cell outer membrane"/>
    <property type="evidence" value="ECO:0007669"/>
    <property type="project" value="UniProtKB-SubCell"/>
</dbReference>
<dbReference type="InterPro" id="IPR000531">
    <property type="entry name" value="Beta-barrel_TonB"/>
</dbReference>
<dbReference type="Pfam" id="PF07715">
    <property type="entry name" value="Plug"/>
    <property type="match status" value="1"/>
</dbReference>
<dbReference type="PANTHER" id="PTHR30069:SF29">
    <property type="entry name" value="HEMOGLOBIN AND HEMOGLOBIN-HAPTOGLOBIN-BINDING PROTEIN 1-RELATED"/>
    <property type="match status" value="1"/>
</dbReference>
<reference evidence="17 18" key="1">
    <citation type="submission" date="2008-06" db="EMBL/GenBank/DDBJ databases">
        <title>Complete sequence of Stenotrophomonas maltophilia R551-3.</title>
        <authorList>
            <consortium name="US DOE Joint Genome Institute"/>
            <person name="Lucas S."/>
            <person name="Copeland A."/>
            <person name="Lapidus A."/>
            <person name="Glavina del Rio T."/>
            <person name="Dalin E."/>
            <person name="Tice H."/>
            <person name="Pitluck S."/>
            <person name="Chain P."/>
            <person name="Malfatti S."/>
            <person name="Shin M."/>
            <person name="Vergez L."/>
            <person name="Lang D."/>
            <person name="Schmutz J."/>
            <person name="Larimer F."/>
            <person name="Land M."/>
            <person name="Hauser L."/>
            <person name="Kyrpides N."/>
            <person name="Mikhailova N."/>
            <person name="Taghavi S."/>
            <person name="Monchy S."/>
            <person name="Newman L."/>
            <person name="Vangronsveld J."/>
            <person name="van der Lelie D."/>
            <person name="Richardson P."/>
        </authorList>
    </citation>
    <scope>NUCLEOTIDE SEQUENCE [LARGE SCALE GENOMIC DNA]</scope>
    <source>
        <strain evidence="17 18">R551-3</strain>
    </source>
</reference>
<dbReference type="KEGG" id="smt:Smal_0645"/>
<dbReference type="NCBIfam" id="TIGR01785">
    <property type="entry name" value="TonB-hemin"/>
    <property type="match status" value="1"/>
</dbReference>
<keyword evidence="10 11" id="KW-0998">Cell outer membrane</keyword>
<evidence type="ECO:0000259" key="15">
    <source>
        <dbReference type="Pfam" id="PF00593"/>
    </source>
</evidence>
<dbReference type="Pfam" id="PF00593">
    <property type="entry name" value="TonB_dep_Rec_b-barrel"/>
    <property type="match status" value="1"/>
</dbReference>
<dbReference type="InterPro" id="IPR036942">
    <property type="entry name" value="Beta-barrel_TonB_sf"/>
</dbReference>
<keyword evidence="9 17" id="KW-0675">Receptor</keyword>
<name>B4SK18_STRM5</name>
<dbReference type="InterPro" id="IPR011276">
    <property type="entry name" value="TonB_haem/Hb_rcpt"/>
</dbReference>
<evidence type="ECO:0000256" key="11">
    <source>
        <dbReference type="PROSITE-ProRule" id="PRU01360"/>
    </source>
</evidence>
<dbReference type="InterPro" id="IPR039426">
    <property type="entry name" value="TonB-dep_rcpt-like"/>
</dbReference>
<dbReference type="AlphaFoldDB" id="B4SK18"/>
<dbReference type="Proteomes" id="UP000001867">
    <property type="component" value="Chromosome"/>
</dbReference>
<dbReference type="GO" id="GO:0015344">
    <property type="term" value="F:siderophore uptake transmembrane transporter activity"/>
    <property type="evidence" value="ECO:0007669"/>
    <property type="project" value="TreeGrafter"/>
</dbReference>
<feature type="region of interest" description="Disordered" evidence="13">
    <location>
        <begin position="214"/>
        <end position="243"/>
    </location>
</feature>
<evidence type="ECO:0000256" key="7">
    <source>
        <dbReference type="ARBA" id="ARBA00023077"/>
    </source>
</evidence>
<comment type="similarity">
    <text evidence="2">Belongs to the TonB-dependent receptor family. Hemoglobin/haptoglobin binding protein subfamily.</text>
</comment>
<evidence type="ECO:0000256" key="1">
    <source>
        <dbReference type="ARBA" id="ARBA00004571"/>
    </source>
</evidence>
<accession>B4SK18</accession>
<dbReference type="EMBL" id="CP001111">
    <property type="protein sequence ID" value="ACF50350.1"/>
    <property type="molecule type" value="Genomic_DNA"/>
</dbReference>
<keyword evidence="4 11" id="KW-1134">Transmembrane beta strand</keyword>
<dbReference type="SUPFAM" id="SSF56935">
    <property type="entry name" value="Porins"/>
    <property type="match status" value="1"/>
</dbReference>
<proteinExistence type="inferred from homology"/>
<evidence type="ECO:0000313" key="17">
    <source>
        <dbReference type="EMBL" id="ACF50350.1"/>
    </source>
</evidence>
<evidence type="ECO:0000256" key="13">
    <source>
        <dbReference type="SAM" id="MobiDB-lite"/>
    </source>
</evidence>
<evidence type="ECO:0000256" key="12">
    <source>
        <dbReference type="RuleBase" id="RU003357"/>
    </source>
</evidence>